<feature type="signal peptide" evidence="2">
    <location>
        <begin position="1"/>
        <end position="17"/>
    </location>
</feature>
<dbReference type="AlphaFoldDB" id="A0ABD1HRE4"/>
<feature type="transmembrane region" description="Helical" evidence="1">
    <location>
        <begin position="231"/>
        <end position="255"/>
    </location>
</feature>
<reference evidence="3 4" key="1">
    <citation type="submission" date="2024-06" db="EMBL/GenBank/DDBJ databases">
        <title>A chromosome level genome sequence of Diviner's sage (Salvia divinorum).</title>
        <authorList>
            <person name="Ford S.A."/>
            <person name="Ro D.-K."/>
            <person name="Ness R.W."/>
            <person name="Phillips M.A."/>
        </authorList>
    </citation>
    <scope>NUCLEOTIDE SEQUENCE [LARGE SCALE GENOMIC DNA]</scope>
    <source>
        <strain evidence="3">SAF-2024a</strain>
        <tissue evidence="3">Leaf</tissue>
    </source>
</reference>
<organism evidence="3 4">
    <name type="scientific">Salvia divinorum</name>
    <name type="common">Maria pastora</name>
    <name type="synonym">Diviner's sage</name>
    <dbReference type="NCBI Taxonomy" id="28513"/>
    <lineage>
        <taxon>Eukaryota</taxon>
        <taxon>Viridiplantae</taxon>
        <taxon>Streptophyta</taxon>
        <taxon>Embryophyta</taxon>
        <taxon>Tracheophyta</taxon>
        <taxon>Spermatophyta</taxon>
        <taxon>Magnoliopsida</taxon>
        <taxon>eudicotyledons</taxon>
        <taxon>Gunneridae</taxon>
        <taxon>Pentapetalae</taxon>
        <taxon>asterids</taxon>
        <taxon>lamiids</taxon>
        <taxon>Lamiales</taxon>
        <taxon>Lamiaceae</taxon>
        <taxon>Nepetoideae</taxon>
        <taxon>Mentheae</taxon>
        <taxon>Salviinae</taxon>
        <taxon>Salvia</taxon>
        <taxon>Salvia subgen. Calosphace</taxon>
    </lineage>
</organism>
<dbReference type="InterPro" id="IPR010605">
    <property type="entry name" value="DUF1191"/>
</dbReference>
<evidence type="ECO:0000256" key="1">
    <source>
        <dbReference type="SAM" id="Phobius"/>
    </source>
</evidence>
<dbReference type="PANTHER" id="PTHR33512:SF34">
    <property type="entry name" value="MALECTIN-LIKE DOMAIN-CONTAINING PROTEIN"/>
    <property type="match status" value="1"/>
</dbReference>
<keyword evidence="1" id="KW-0812">Transmembrane</keyword>
<feature type="chain" id="PRO_5044849850" evidence="2">
    <location>
        <begin position="18"/>
        <end position="305"/>
    </location>
</feature>
<evidence type="ECO:0000313" key="3">
    <source>
        <dbReference type="EMBL" id="KAL1558752.1"/>
    </source>
</evidence>
<dbReference type="EMBL" id="JBEAFC010000004">
    <property type="protein sequence ID" value="KAL1558752.1"/>
    <property type="molecule type" value="Genomic_DNA"/>
</dbReference>
<dbReference type="PANTHER" id="PTHR33512">
    <property type="entry name" value="PROTEIN, PUTATIVE (DUF1191)-RELATED"/>
    <property type="match status" value="1"/>
</dbReference>
<evidence type="ECO:0000313" key="4">
    <source>
        <dbReference type="Proteomes" id="UP001567538"/>
    </source>
</evidence>
<sequence length="305" mass="32632">MLLVYFCTILLFQAAIAQPRSELSAIALDSLLQDYAFRALVRPRTGIVYDGNVPSNLTGISVAALRLRSGSLRRKGVVYKEFNLPVGVTAQPYVERLVLVYHSLGNWSSSYYSLPGRTFLAPVLGLLAYDASNLSAKNLSELDIRASGDRISVTFPTVRVGPGGLAPKCVHFALDGSVEFENVVNGTTCLTADQGHYSIVVETVPAPAPAPGGGAPPRSGGEGKGRGNRRVWIIVAAVVGGVALVAALAMLFAYVRGCRWRKKLRRMEHAAEVGVPLPMTAVGNTKAPVAMETRTKPLLENEFVP</sequence>
<accession>A0ABD1HRE4</accession>
<proteinExistence type="predicted"/>
<protein>
    <submittedName>
        <fullName evidence="3">Uncharacterized protein</fullName>
    </submittedName>
</protein>
<evidence type="ECO:0000256" key="2">
    <source>
        <dbReference type="SAM" id="SignalP"/>
    </source>
</evidence>
<keyword evidence="4" id="KW-1185">Reference proteome</keyword>
<keyword evidence="1" id="KW-0472">Membrane</keyword>
<gene>
    <name evidence="3" type="ORF">AAHA92_09179</name>
</gene>
<dbReference type="Proteomes" id="UP001567538">
    <property type="component" value="Unassembled WGS sequence"/>
</dbReference>
<keyword evidence="2" id="KW-0732">Signal</keyword>
<dbReference type="Pfam" id="PF06697">
    <property type="entry name" value="DUF1191"/>
    <property type="match status" value="1"/>
</dbReference>
<keyword evidence="1" id="KW-1133">Transmembrane helix</keyword>
<name>A0ABD1HRE4_SALDI</name>
<comment type="caution">
    <text evidence="3">The sequence shown here is derived from an EMBL/GenBank/DDBJ whole genome shotgun (WGS) entry which is preliminary data.</text>
</comment>